<proteinExistence type="predicted"/>
<organism evidence="2 3">
    <name type="scientific">Chryseobacterium taiwanense</name>
    <dbReference type="NCBI Taxonomy" id="363331"/>
    <lineage>
        <taxon>Bacteria</taxon>
        <taxon>Pseudomonadati</taxon>
        <taxon>Bacteroidota</taxon>
        <taxon>Flavobacteriia</taxon>
        <taxon>Flavobacteriales</taxon>
        <taxon>Weeksellaceae</taxon>
        <taxon>Chryseobacterium group</taxon>
        <taxon>Chryseobacterium</taxon>
    </lineage>
</organism>
<dbReference type="AlphaFoldDB" id="A0A0B4DA97"/>
<keyword evidence="1" id="KW-0472">Membrane</keyword>
<evidence type="ECO:0000313" key="3">
    <source>
        <dbReference type="Proteomes" id="UP000031167"/>
    </source>
</evidence>
<keyword evidence="1" id="KW-1133">Transmembrane helix</keyword>
<accession>A0A0B4DA97</accession>
<dbReference type="STRING" id="363331.RM51_08180"/>
<gene>
    <name evidence="2" type="ORF">RM51_08180</name>
</gene>
<evidence type="ECO:0000313" key="2">
    <source>
        <dbReference type="EMBL" id="KIC63626.1"/>
    </source>
</evidence>
<feature type="transmembrane region" description="Helical" evidence="1">
    <location>
        <begin position="32"/>
        <end position="52"/>
    </location>
</feature>
<comment type="caution">
    <text evidence="2">The sequence shown here is derived from an EMBL/GenBank/DDBJ whole genome shotgun (WGS) entry which is preliminary data.</text>
</comment>
<name>A0A0B4DA97_9FLAO</name>
<keyword evidence="3" id="KW-1185">Reference proteome</keyword>
<keyword evidence="1" id="KW-0812">Transmembrane</keyword>
<sequence length="93" mass="11079">MIRNVKILWIFYLKLLIPAILFSLLMNTQLGFTVGNFGLCFLLFLPALHFLIYELRLKDEYYFYANFGFSRLFLWISTAVLSLIINMSCQFYE</sequence>
<dbReference type="Proteomes" id="UP000031167">
    <property type="component" value="Unassembled WGS sequence"/>
</dbReference>
<evidence type="ECO:0000256" key="1">
    <source>
        <dbReference type="SAM" id="Phobius"/>
    </source>
</evidence>
<dbReference type="OrthoDB" id="1263605at2"/>
<dbReference type="RefSeq" id="WP_039367341.1">
    <property type="nucleotide sequence ID" value="NZ_JWTA01000005.1"/>
</dbReference>
<feature type="transmembrane region" description="Helical" evidence="1">
    <location>
        <begin position="7"/>
        <end position="26"/>
    </location>
</feature>
<reference evidence="2 3" key="1">
    <citation type="submission" date="2014-12" db="EMBL/GenBank/DDBJ databases">
        <title>Genome sequencing of Chryseobacterium taiwanense TPW19.</title>
        <authorList>
            <person name="Tan P.W."/>
            <person name="Chan K.-G."/>
        </authorList>
    </citation>
    <scope>NUCLEOTIDE SEQUENCE [LARGE SCALE GENOMIC DNA]</scope>
    <source>
        <strain evidence="2 3">TPW19</strain>
    </source>
</reference>
<feature type="transmembrane region" description="Helical" evidence="1">
    <location>
        <begin position="64"/>
        <end position="85"/>
    </location>
</feature>
<protein>
    <submittedName>
        <fullName evidence="2">Uncharacterized protein</fullName>
    </submittedName>
</protein>
<dbReference type="EMBL" id="JWTA01000005">
    <property type="protein sequence ID" value="KIC63626.1"/>
    <property type="molecule type" value="Genomic_DNA"/>
</dbReference>